<reference evidence="1 2" key="1">
    <citation type="submission" date="2019-04" db="EMBL/GenBank/DDBJ databases">
        <title>Genome sequence of Bacillus hwajinpoensis strain Y2.</title>
        <authorList>
            <person name="Fair J.L."/>
            <person name="Maclea K.S."/>
        </authorList>
    </citation>
    <scope>NUCLEOTIDE SEQUENCE [LARGE SCALE GENOMIC DNA]</scope>
    <source>
        <strain evidence="1 2">Y2</strain>
    </source>
</reference>
<evidence type="ECO:0000313" key="2">
    <source>
        <dbReference type="Proteomes" id="UP000310541"/>
    </source>
</evidence>
<sequence length="113" mass="13450">MHVMYLFQYDHRLQITIPILEDSWENLSIADQEEILFKWEQIKSSIPDRIAELEQMICHKQEKLSEEANFNHSCLLNTQIAELASIINDLWLWYRKQLFVSNYKPKGSTSSFS</sequence>
<evidence type="ECO:0008006" key="3">
    <source>
        <dbReference type="Google" id="ProtNLM"/>
    </source>
</evidence>
<protein>
    <recommendedName>
        <fullName evidence="3">Radical SAM protein</fullName>
    </recommendedName>
</protein>
<gene>
    <name evidence="1" type="ORF">FBF83_17955</name>
</gene>
<proteinExistence type="predicted"/>
<dbReference type="AlphaFoldDB" id="A0A4U1MB61"/>
<name>A0A4U1MB61_9BACL</name>
<evidence type="ECO:0000313" key="1">
    <source>
        <dbReference type="EMBL" id="TKD68017.1"/>
    </source>
</evidence>
<dbReference type="Proteomes" id="UP000310541">
    <property type="component" value="Unassembled WGS sequence"/>
</dbReference>
<comment type="caution">
    <text evidence="1">The sequence shown here is derived from an EMBL/GenBank/DDBJ whole genome shotgun (WGS) entry which is preliminary data.</text>
</comment>
<accession>A0A4U1MB61</accession>
<dbReference type="OrthoDB" id="2989999at2"/>
<dbReference type="EMBL" id="SWFM01000007">
    <property type="protein sequence ID" value="TKD68017.1"/>
    <property type="molecule type" value="Genomic_DNA"/>
</dbReference>
<organism evidence="1 2">
    <name type="scientific">Guptibacillus hwajinpoensis</name>
    <dbReference type="NCBI Taxonomy" id="208199"/>
    <lineage>
        <taxon>Bacteria</taxon>
        <taxon>Bacillati</taxon>
        <taxon>Bacillota</taxon>
        <taxon>Bacilli</taxon>
        <taxon>Bacillales</taxon>
        <taxon>Guptibacillaceae</taxon>
        <taxon>Guptibacillus</taxon>
    </lineage>
</organism>